<evidence type="ECO:0000256" key="4">
    <source>
        <dbReference type="ARBA" id="ARBA00022847"/>
    </source>
</evidence>
<gene>
    <name evidence="9" type="primary">putative Sodium</name>
    <name evidence="9" type="synonym">bile acid cotransporter 5</name>
    <name evidence="9" type="ORF">CLUMA_CG017952</name>
</gene>
<dbReference type="AlphaFoldDB" id="A0A1J1IXH4"/>
<feature type="transmembrane region" description="Helical" evidence="7">
    <location>
        <begin position="208"/>
        <end position="230"/>
    </location>
</feature>
<feature type="transmembrane region" description="Helical" evidence="7">
    <location>
        <begin position="401"/>
        <end position="420"/>
    </location>
</feature>
<keyword evidence="3 7" id="KW-0812">Transmembrane</keyword>
<comment type="subcellular location">
    <subcellularLocation>
        <location evidence="1">Membrane</location>
        <topology evidence="1">Multi-pass membrane protein</topology>
    </subcellularLocation>
</comment>
<sequence>MCPFRYLYHVLLFILSNAFLTSCVEWKSTFDPNAITIKTASSRTVRVILSEVPDDKVALLNDRDYVQLRSENEDLATVKNQQNVRFFEVDKGNRSWDAFFDVTGVFLGQTRVFVEIKDRNNQTEKSNEWLDVTCLRPQRVIDRVFTYSVVILVTVLYINFGAAINMSTIKDIMRKPIGPAICFACQFVFMPLAAYGLGLALFPDFHELALGLFFTGISPGGGASNMWTLLLGGNINLSIAMTTISTLAAFAMMPLWIFTLGSTIFERAELGVPYQRISTMAAGLLIPLAIGLLIQRYMPKIAKILVRILKPLSLILILFIVIFAIVANLYIFQLFSWQIILAGLGLPWLGYSFGWLSSKLFRQSSPDAIAIAIETGIQNTGIAIFLLTFSLEQPMADLTTVVPVSVAIMTPFPLLTILIIQKCKQLCSRKDSKLLNHSERLESEQNSSLS</sequence>
<dbReference type="Gene3D" id="1.20.1530.20">
    <property type="match status" value="1"/>
</dbReference>
<dbReference type="GO" id="GO:0016020">
    <property type="term" value="C:membrane"/>
    <property type="evidence" value="ECO:0007669"/>
    <property type="project" value="UniProtKB-SubCell"/>
</dbReference>
<dbReference type="Pfam" id="PF01758">
    <property type="entry name" value="SBF"/>
    <property type="match status" value="1"/>
</dbReference>
<feature type="transmembrane region" description="Helical" evidence="7">
    <location>
        <begin position="314"/>
        <end position="331"/>
    </location>
</feature>
<keyword evidence="10" id="KW-1185">Reference proteome</keyword>
<organism evidence="9 10">
    <name type="scientific">Clunio marinus</name>
    <dbReference type="NCBI Taxonomy" id="568069"/>
    <lineage>
        <taxon>Eukaryota</taxon>
        <taxon>Metazoa</taxon>
        <taxon>Ecdysozoa</taxon>
        <taxon>Arthropoda</taxon>
        <taxon>Hexapoda</taxon>
        <taxon>Insecta</taxon>
        <taxon>Pterygota</taxon>
        <taxon>Neoptera</taxon>
        <taxon>Endopterygota</taxon>
        <taxon>Diptera</taxon>
        <taxon>Nematocera</taxon>
        <taxon>Chironomoidea</taxon>
        <taxon>Chironomidae</taxon>
        <taxon>Clunio</taxon>
    </lineage>
</organism>
<comment type="similarity">
    <text evidence="2">Belongs to the bile acid:sodium symporter (BASS) (TC 2.A.28) family.</text>
</comment>
<name>A0A1J1IXH4_9DIPT</name>
<feature type="signal peptide" evidence="8">
    <location>
        <begin position="1"/>
        <end position="23"/>
    </location>
</feature>
<keyword evidence="6 7" id="KW-0472">Membrane</keyword>
<evidence type="ECO:0000256" key="1">
    <source>
        <dbReference type="ARBA" id="ARBA00004141"/>
    </source>
</evidence>
<proteinExistence type="inferred from homology"/>
<feature type="transmembrane region" description="Helical" evidence="7">
    <location>
        <begin position="177"/>
        <end position="202"/>
    </location>
</feature>
<keyword evidence="4" id="KW-0769">Symport</keyword>
<evidence type="ECO:0000256" key="2">
    <source>
        <dbReference type="ARBA" id="ARBA00006528"/>
    </source>
</evidence>
<dbReference type="GO" id="GO:0015293">
    <property type="term" value="F:symporter activity"/>
    <property type="evidence" value="ECO:0007669"/>
    <property type="project" value="UniProtKB-KW"/>
</dbReference>
<dbReference type="PROSITE" id="PS51257">
    <property type="entry name" value="PROKAR_LIPOPROTEIN"/>
    <property type="match status" value="1"/>
</dbReference>
<evidence type="ECO:0000313" key="10">
    <source>
        <dbReference type="Proteomes" id="UP000183832"/>
    </source>
</evidence>
<evidence type="ECO:0000256" key="8">
    <source>
        <dbReference type="SAM" id="SignalP"/>
    </source>
</evidence>
<evidence type="ECO:0000256" key="7">
    <source>
        <dbReference type="SAM" id="Phobius"/>
    </source>
</evidence>
<evidence type="ECO:0000256" key="5">
    <source>
        <dbReference type="ARBA" id="ARBA00022989"/>
    </source>
</evidence>
<feature type="transmembrane region" description="Helical" evidence="7">
    <location>
        <begin position="237"/>
        <end position="257"/>
    </location>
</feature>
<feature type="transmembrane region" description="Helical" evidence="7">
    <location>
        <begin position="368"/>
        <end position="389"/>
    </location>
</feature>
<keyword evidence="4" id="KW-0813">Transport</keyword>
<evidence type="ECO:0000313" key="9">
    <source>
        <dbReference type="EMBL" id="CRL04901.1"/>
    </source>
</evidence>
<dbReference type="InterPro" id="IPR002657">
    <property type="entry name" value="BilAc:Na_symport/Acr3"/>
</dbReference>
<reference evidence="9 10" key="1">
    <citation type="submission" date="2015-04" db="EMBL/GenBank/DDBJ databases">
        <authorList>
            <person name="Syromyatnikov M.Y."/>
            <person name="Popov V.N."/>
        </authorList>
    </citation>
    <scope>NUCLEOTIDE SEQUENCE [LARGE SCALE GENOMIC DNA]</scope>
</reference>
<dbReference type="PANTHER" id="PTHR10361:SF28">
    <property type="entry name" value="P3 PROTEIN-RELATED"/>
    <property type="match status" value="1"/>
</dbReference>
<dbReference type="EMBL" id="CVRI01000063">
    <property type="protein sequence ID" value="CRL04901.1"/>
    <property type="molecule type" value="Genomic_DNA"/>
</dbReference>
<dbReference type="OrthoDB" id="203097at2759"/>
<feature type="transmembrane region" description="Helical" evidence="7">
    <location>
        <begin position="277"/>
        <end position="294"/>
    </location>
</feature>
<dbReference type="PANTHER" id="PTHR10361">
    <property type="entry name" value="SODIUM-BILE ACID COTRANSPORTER"/>
    <property type="match status" value="1"/>
</dbReference>
<protein>
    <submittedName>
        <fullName evidence="9">CLUMA_CG017952, isoform A</fullName>
    </submittedName>
</protein>
<keyword evidence="5 7" id="KW-1133">Transmembrane helix</keyword>
<dbReference type="Proteomes" id="UP000183832">
    <property type="component" value="Unassembled WGS sequence"/>
</dbReference>
<feature type="chain" id="PRO_5012588449" evidence="8">
    <location>
        <begin position="24"/>
        <end position="450"/>
    </location>
</feature>
<feature type="transmembrane region" description="Helical" evidence="7">
    <location>
        <begin position="144"/>
        <end position="165"/>
    </location>
</feature>
<accession>A0A1J1IXH4</accession>
<dbReference type="InterPro" id="IPR004710">
    <property type="entry name" value="Bilac:Na_transpt"/>
</dbReference>
<dbReference type="STRING" id="568069.A0A1J1IXH4"/>
<evidence type="ECO:0000256" key="6">
    <source>
        <dbReference type="ARBA" id="ARBA00023136"/>
    </source>
</evidence>
<evidence type="ECO:0000256" key="3">
    <source>
        <dbReference type="ARBA" id="ARBA00022692"/>
    </source>
</evidence>
<dbReference type="InterPro" id="IPR038770">
    <property type="entry name" value="Na+/solute_symporter_sf"/>
</dbReference>
<feature type="transmembrane region" description="Helical" evidence="7">
    <location>
        <begin position="337"/>
        <end position="356"/>
    </location>
</feature>
<keyword evidence="8" id="KW-0732">Signal</keyword>